<evidence type="ECO:0008006" key="4">
    <source>
        <dbReference type="Google" id="ProtNLM"/>
    </source>
</evidence>
<keyword evidence="3" id="KW-1185">Reference proteome</keyword>
<evidence type="ECO:0000256" key="1">
    <source>
        <dbReference type="ARBA" id="ARBA00010609"/>
    </source>
</evidence>
<protein>
    <recommendedName>
        <fullName evidence="4">Multicopper oxidase</fullName>
    </recommendedName>
</protein>
<organism evidence="2 3">
    <name type="scientific">Nonomuraea marmarensis</name>
    <dbReference type="NCBI Taxonomy" id="3351344"/>
    <lineage>
        <taxon>Bacteria</taxon>
        <taxon>Bacillati</taxon>
        <taxon>Actinomycetota</taxon>
        <taxon>Actinomycetes</taxon>
        <taxon>Streptosporangiales</taxon>
        <taxon>Streptosporangiaceae</taxon>
        <taxon>Nonomuraea</taxon>
    </lineage>
</organism>
<dbReference type="PANTHER" id="PTHR48267">
    <property type="entry name" value="CUPREDOXIN SUPERFAMILY PROTEIN"/>
    <property type="match status" value="1"/>
</dbReference>
<dbReference type="Gene3D" id="2.60.40.420">
    <property type="entry name" value="Cupredoxins - blue copper proteins"/>
    <property type="match status" value="1"/>
</dbReference>
<evidence type="ECO:0000313" key="3">
    <source>
        <dbReference type="Proteomes" id="UP001603978"/>
    </source>
</evidence>
<dbReference type="InterPro" id="IPR008972">
    <property type="entry name" value="Cupredoxin"/>
</dbReference>
<evidence type="ECO:0000313" key="2">
    <source>
        <dbReference type="EMBL" id="MFG1706523.1"/>
    </source>
</evidence>
<dbReference type="InterPro" id="IPR045087">
    <property type="entry name" value="Cu-oxidase_fam"/>
</dbReference>
<reference evidence="2 3" key="1">
    <citation type="submission" date="2024-10" db="EMBL/GenBank/DDBJ databases">
        <authorList>
            <person name="Topkara A.R."/>
            <person name="Saygin H."/>
        </authorList>
    </citation>
    <scope>NUCLEOTIDE SEQUENCE [LARGE SCALE GENOMIC DNA]</scope>
    <source>
        <strain evidence="2 3">M3C6</strain>
    </source>
</reference>
<comment type="similarity">
    <text evidence="1">Belongs to the multicopper oxidase family.</text>
</comment>
<proteinExistence type="inferred from homology"/>
<dbReference type="SUPFAM" id="SSF49503">
    <property type="entry name" value="Cupredoxins"/>
    <property type="match status" value="1"/>
</dbReference>
<dbReference type="PANTHER" id="PTHR48267:SF1">
    <property type="entry name" value="BILIRUBIN OXIDASE"/>
    <property type="match status" value="1"/>
</dbReference>
<name>A0ABW7AK76_9ACTN</name>
<dbReference type="Proteomes" id="UP001603978">
    <property type="component" value="Unassembled WGS sequence"/>
</dbReference>
<accession>A0ABW7AK76</accession>
<gene>
    <name evidence="2" type="ORF">ACFLIM_25345</name>
</gene>
<sequence>MIPPMPEEVGPKDIVIANTEMVSRIVLHLDPPRRVRGVPGTRLHFPAEYVQHCHMVEHEDNEMMRPWRIIS</sequence>
<comment type="caution">
    <text evidence="2">The sequence shown here is derived from an EMBL/GenBank/DDBJ whole genome shotgun (WGS) entry which is preliminary data.</text>
</comment>
<dbReference type="RefSeq" id="WP_393169454.1">
    <property type="nucleotide sequence ID" value="NZ_JBICRM010000016.1"/>
</dbReference>
<dbReference type="EMBL" id="JBICRM010000016">
    <property type="protein sequence ID" value="MFG1706523.1"/>
    <property type="molecule type" value="Genomic_DNA"/>
</dbReference>